<feature type="signal peptide" evidence="1">
    <location>
        <begin position="1"/>
        <end position="25"/>
    </location>
</feature>
<dbReference type="RefSeq" id="WP_394837243.1">
    <property type="nucleotide sequence ID" value="NZ_CP089929.1"/>
</dbReference>
<evidence type="ECO:0000256" key="1">
    <source>
        <dbReference type="SAM" id="SignalP"/>
    </source>
</evidence>
<keyword evidence="1" id="KW-0732">Signal</keyword>
<organism evidence="2 3">
    <name type="scientific">Pendulispora rubella</name>
    <dbReference type="NCBI Taxonomy" id="2741070"/>
    <lineage>
        <taxon>Bacteria</taxon>
        <taxon>Pseudomonadati</taxon>
        <taxon>Myxococcota</taxon>
        <taxon>Myxococcia</taxon>
        <taxon>Myxococcales</taxon>
        <taxon>Sorangiineae</taxon>
        <taxon>Pendulisporaceae</taxon>
        <taxon>Pendulispora</taxon>
    </lineage>
</organism>
<accession>A0ABZ2L9Y9</accession>
<gene>
    <name evidence="2" type="ORF">LVJ94_10085</name>
</gene>
<protein>
    <submittedName>
        <fullName evidence="2">Uncharacterized protein</fullName>
    </submittedName>
</protein>
<keyword evidence="3" id="KW-1185">Reference proteome</keyword>
<evidence type="ECO:0000313" key="2">
    <source>
        <dbReference type="EMBL" id="WXB07580.1"/>
    </source>
</evidence>
<feature type="chain" id="PRO_5045113219" evidence="1">
    <location>
        <begin position="26"/>
        <end position="200"/>
    </location>
</feature>
<sequence length="200" mass="21967">MATSNVVRIPAIVTAVVALAVGALACASSSPPQQTAQTQLTSAEATNVQIKLPAGYGDRKPAPGVATPIQKQMEEDQKYPMPLIETAAEWRERYPFPAKMLGDWKSDHPDSAARLIRWEDEQSDHVRMLVRWAIANPYEPVGGFMLNRHGWEDFRAMRDADPAAVDAFLAWCRAAPRAAEELIGHSEGFGAVIALKPLHR</sequence>
<dbReference type="EMBL" id="CP089983">
    <property type="protein sequence ID" value="WXB07580.1"/>
    <property type="molecule type" value="Genomic_DNA"/>
</dbReference>
<reference evidence="2" key="1">
    <citation type="submission" date="2021-12" db="EMBL/GenBank/DDBJ databases">
        <title>Discovery of the Pendulisporaceae a myxobacterial family with distinct sporulation behavior and unique specialized metabolism.</title>
        <authorList>
            <person name="Garcia R."/>
            <person name="Popoff A."/>
            <person name="Bader C.D."/>
            <person name="Loehr J."/>
            <person name="Walesch S."/>
            <person name="Walt C."/>
            <person name="Boldt J."/>
            <person name="Bunk B."/>
            <person name="Haeckl F.J.F.P.J."/>
            <person name="Gunesch A.P."/>
            <person name="Birkelbach J."/>
            <person name="Nuebel U."/>
            <person name="Pietschmann T."/>
            <person name="Bach T."/>
            <person name="Mueller R."/>
        </authorList>
    </citation>
    <scope>NUCLEOTIDE SEQUENCE</scope>
    <source>
        <strain evidence="2">MSr11367</strain>
    </source>
</reference>
<dbReference type="Proteomes" id="UP001374803">
    <property type="component" value="Chromosome"/>
</dbReference>
<proteinExistence type="predicted"/>
<evidence type="ECO:0000313" key="3">
    <source>
        <dbReference type="Proteomes" id="UP001374803"/>
    </source>
</evidence>
<name>A0ABZ2L9Y9_9BACT</name>